<dbReference type="EMBL" id="CP000627">
    <property type="protein sequence ID" value="ABQ20546.1"/>
    <property type="molecule type" value="Genomic_DNA"/>
</dbReference>
<sequence length="37" mass="4074">MSVTIIVDLLQTRVDTLCLNLQALCQSFFDTNTAPST</sequence>
<proteinExistence type="predicted"/>
<reference evidence="1 2" key="1">
    <citation type="submission" date="2007-03" db="EMBL/GenBank/DDBJ databases">
        <authorList>
            <person name="Heidelberg J."/>
        </authorList>
    </citation>
    <scope>NUCLEOTIDE SEQUENCE [LARGE SCALE GENOMIC DNA]</scope>
    <source>
        <strain evidence="2">ATCC 39541 / Classical Ogawa 395 / O395</strain>
    </source>
</reference>
<name>A0A0H3AHP2_VIBC3</name>
<dbReference type="AlphaFoldDB" id="A0A0H3AHP2"/>
<dbReference type="Proteomes" id="UP000000249">
    <property type="component" value="Chromosome 1"/>
</dbReference>
<organism evidence="1 2">
    <name type="scientific">Vibrio cholerae serotype O1 (strain ATCC 39541 / Classical Ogawa 395 / O395)</name>
    <dbReference type="NCBI Taxonomy" id="345073"/>
    <lineage>
        <taxon>Bacteria</taxon>
        <taxon>Pseudomonadati</taxon>
        <taxon>Pseudomonadota</taxon>
        <taxon>Gammaproteobacteria</taxon>
        <taxon>Vibrionales</taxon>
        <taxon>Vibrionaceae</taxon>
        <taxon>Vibrio</taxon>
    </lineage>
</organism>
<accession>A0A0H3AHP2</accession>
<protein>
    <submittedName>
        <fullName evidence="1">Uncharacterized protein</fullName>
    </submittedName>
</protein>
<gene>
    <name evidence="1" type="ordered locus">VC0395_A2089</name>
</gene>
<dbReference type="KEGG" id="vco:VC0395_A2089"/>
<evidence type="ECO:0000313" key="2">
    <source>
        <dbReference type="Proteomes" id="UP000000249"/>
    </source>
</evidence>
<evidence type="ECO:0000313" key="1">
    <source>
        <dbReference type="EMBL" id="ABQ20546.1"/>
    </source>
</evidence>